<organism evidence="1 2">
    <name type="scientific">Fusarium keratoplasticum</name>
    <dbReference type="NCBI Taxonomy" id="1328300"/>
    <lineage>
        <taxon>Eukaryota</taxon>
        <taxon>Fungi</taxon>
        <taxon>Dikarya</taxon>
        <taxon>Ascomycota</taxon>
        <taxon>Pezizomycotina</taxon>
        <taxon>Sordariomycetes</taxon>
        <taxon>Hypocreomycetidae</taxon>
        <taxon>Hypocreales</taxon>
        <taxon>Nectriaceae</taxon>
        <taxon>Fusarium</taxon>
        <taxon>Fusarium solani species complex</taxon>
    </lineage>
</organism>
<keyword evidence="2" id="KW-1185">Reference proteome</keyword>
<sequence length="690" mass="77574">MTVDHQTSRPQRILVAGGGFAGLSLIGNLLDLCQGRKARFDLDKATGDDDNGRRVDLFITIVDERDGYFHTIGAPLAMVSEEYSQKVWTEYSALEILQHPSVKYIQGKLASVSPESKEAVILPFNSETPSTVCYDFFVAATGLHRAWPVVPQALTKSEFLADVKRQVKAIRDAKDGVVVIGGGAVGVEIAAEILHTHPDTTVSLLHGGQTLLASEPLPPNLKSLILQALRDQGVNVMLGKRAKTIKSRSEGRNKYVVELADGGEITAGHVVWATSNPIPSTEYLPSRCLYESGYVRVTTTLNIKDGDSTVAQHFAVGDIVSFEGIRRCSPAMQMGYFAAVNIYEQITADKPDLKHFEGYPEMFRYAFGNQAVLWSPGEEIVFGEEPRRAVFEDDLCLRKCWNYMGLGIYLMTFFGSSLHFSFQLNKFVKMRFITDDKPRQDQGKEVPLMVIGAGLPRAATSSLQAALERIGFAPCLHMAEVIPHVDRMQLLLEAVREKDTRVRHKMLRQLIHGHYAICDLPVVFFTPDLMDMYPDVKIVLNGRPDPDVWARSAADSFRFIFSPWFKWTGLLWTTDRIWYQLNRESEKYCQELFGDGDIFTGRCYREYYDMVRAEAKKRGKEVLEFKAEDGYEPLCKFLGKDVPEEPFPKLNEKKTFQIVQAILIARGLLAWSALGVGCWGAWKLADHFLR</sequence>
<proteinExistence type="predicted"/>
<evidence type="ECO:0000313" key="1">
    <source>
        <dbReference type="EMBL" id="KAI8650765.1"/>
    </source>
</evidence>
<dbReference type="Proteomes" id="UP001065298">
    <property type="component" value="Chromosome 12"/>
</dbReference>
<reference evidence="1" key="1">
    <citation type="submission" date="2022-06" db="EMBL/GenBank/DDBJ databases">
        <title>Fusarium solani species complex genomes reveal bases of compartmentalisation and animal pathogenesis.</title>
        <authorList>
            <person name="Tsai I.J."/>
        </authorList>
    </citation>
    <scope>NUCLEOTIDE SEQUENCE</scope>
    <source>
        <strain evidence="1">Fu6.1</strain>
    </source>
</reference>
<dbReference type="EMBL" id="CM046514">
    <property type="protein sequence ID" value="KAI8650765.1"/>
    <property type="molecule type" value="Genomic_DNA"/>
</dbReference>
<comment type="caution">
    <text evidence="1">The sequence shown here is derived from an EMBL/GenBank/DDBJ whole genome shotgun (WGS) entry which is preliminary data.</text>
</comment>
<accession>A0ACC0QET6</accession>
<gene>
    <name evidence="1" type="ORF">NCS57_01411400</name>
</gene>
<evidence type="ECO:0000313" key="2">
    <source>
        <dbReference type="Proteomes" id="UP001065298"/>
    </source>
</evidence>
<name>A0ACC0QET6_9HYPO</name>
<protein>
    <submittedName>
        <fullName evidence="1">Pyr-redox-2 domain-containing protein</fullName>
    </submittedName>
</protein>